<protein>
    <submittedName>
        <fullName evidence="2">Uncharacterized protein</fullName>
    </submittedName>
</protein>
<name>A0A146M2Y7_LYGHE</name>
<dbReference type="SUPFAM" id="SSF50978">
    <property type="entry name" value="WD40 repeat-like"/>
    <property type="match status" value="1"/>
</dbReference>
<evidence type="ECO:0000256" key="1">
    <source>
        <dbReference type="SAM" id="MobiDB-lite"/>
    </source>
</evidence>
<dbReference type="AlphaFoldDB" id="A0A146M2Y7"/>
<sequence length="479" mass="52935">MDRHGPGDGTTTDTYPENHSNTSSYKAPRYTDAAYKNNQRQSDAESTRPEILQTNVKQKDEDCEKECKGLKFDNVVFNSDVSYLPAHSRSDIINVGAIVSTITGIAMDNANLGKPVRCFVPGSTTALAGTSDPAGAITNPLPGYASNYIAAFDFNLQQPVVAIVPTSSHVRSLNSVGPSLFLASLGDNKISLYGYNDSDGEGNLQEPPFVIPAVSQWHTSNTTDQKCSPHDPTKVLSAAENGELAVIDLAVGLERETNTLQSTFFHYRVPQSVAWDATNSLQMYISTNSTVRNANQSYVELYDLRCSIRPNAPALLYTSNRLHCMTVCSLDSHYTLVGYEGGDLRLLDNRRFSKEVIKVWDPYVSTIGDIEYNRNSDSFITSGIGDFTVWKCQSLKWGQVHPNTTHNRFCSSNTTSPSSDYTSISVWSHSHPSSNRLRNTSALIYNATFWSHDEIFVTDSLGRASVYEQDFNRYNNTSP</sequence>
<dbReference type="InterPro" id="IPR015943">
    <property type="entry name" value="WD40/YVTN_repeat-like_dom_sf"/>
</dbReference>
<feature type="compositionally biased region" description="Polar residues" evidence="1">
    <location>
        <begin position="15"/>
        <end position="25"/>
    </location>
</feature>
<dbReference type="EMBL" id="GDHC01004471">
    <property type="protein sequence ID" value="JAQ14158.1"/>
    <property type="molecule type" value="Transcribed_RNA"/>
</dbReference>
<evidence type="ECO:0000313" key="2">
    <source>
        <dbReference type="EMBL" id="JAQ14158.1"/>
    </source>
</evidence>
<proteinExistence type="predicted"/>
<feature type="region of interest" description="Disordered" evidence="1">
    <location>
        <begin position="1"/>
        <end position="50"/>
    </location>
</feature>
<gene>
    <name evidence="2" type="ORF">g.30639</name>
</gene>
<accession>A0A146M2Y7</accession>
<organism evidence="2">
    <name type="scientific">Lygus hesperus</name>
    <name type="common">Western plant bug</name>
    <dbReference type="NCBI Taxonomy" id="30085"/>
    <lineage>
        <taxon>Eukaryota</taxon>
        <taxon>Metazoa</taxon>
        <taxon>Ecdysozoa</taxon>
        <taxon>Arthropoda</taxon>
        <taxon>Hexapoda</taxon>
        <taxon>Insecta</taxon>
        <taxon>Pterygota</taxon>
        <taxon>Neoptera</taxon>
        <taxon>Paraneoptera</taxon>
        <taxon>Hemiptera</taxon>
        <taxon>Heteroptera</taxon>
        <taxon>Panheteroptera</taxon>
        <taxon>Cimicomorpha</taxon>
        <taxon>Miridae</taxon>
        <taxon>Mirini</taxon>
        <taxon>Lygus</taxon>
    </lineage>
</organism>
<dbReference type="Gene3D" id="2.130.10.10">
    <property type="entry name" value="YVTN repeat-like/Quinoprotein amine dehydrogenase"/>
    <property type="match status" value="1"/>
</dbReference>
<reference evidence="2" key="1">
    <citation type="journal article" date="2016" name="Gigascience">
        <title>De novo construction of an expanded transcriptome assembly for the western tarnished plant bug, Lygus hesperus.</title>
        <authorList>
            <person name="Tassone E.E."/>
            <person name="Geib S.M."/>
            <person name="Hall B."/>
            <person name="Fabrick J.A."/>
            <person name="Brent C.S."/>
            <person name="Hull J.J."/>
        </authorList>
    </citation>
    <scope>NUCLEOTIDE SEQUENCE</scope>
</reference>
<dbReference type="InterPro" id="IPR036322">
    <property type="entry name" value="WD40_repeat_dom_sf"/>
</dbReference>